<dbReference type="Pfam" id="PF07714">
    <property type="entry name" value="PK_Tyr_Ser-Thr"/>
    <property type="match status" value="1"/>
</dbReference>
<evidence type="ECO:0000256" key="3">
    <source>
        <dbReference type="PROSITE-ProRule" id="PRU00221"/>
    </source>
</evidence>
<dbReference type="Pfam" id="PF00400">
    <property type="entry name" value="WD40"/>
    <property type="match status" value="7"/>
</dbReference>
<dbReference type="SUPFAM" id="SSF50978">
    <property type="entry name" value="WD40 repeat-like"/>
    <property type="match status" value="1"/>
</dbReference>
<dbReference type="PROSITE" id="PS00108">
    <property type="entry name" value="PROTEIN_KINASE_ST"/>
    <property type="match status" value="1"/>
</dbReference>
<evidence type="ECO:0000313" key="5">
    <source>
        <dbReference type="EMBL" id="CAE6445769.1"/>
    </source>
</evidence>
<proteinExistence type="predicted"/>
<dbReference type="PANTHER" id="PTHR22847">
    <property type="entry name" value="WD40 REPEAT PROTEIN"/>
    <property type="match status" value="1"/>
</dbReference>
<dbReference type="PROSITE" id="PS00678">
    <property type="entry name" value="WD_REPEATS_1"/>
    <property type="match status" value="6"/>
</dbReference>
<dbReference type="PRINTS" id="PR00320">
    <property type="entry name" value="GPROTEINBRPT"/>
</dbReference>
<feature type="repeat" description="WD" evidence="3">
    <location>
        <begin position="59"/>
        <end position="100"/>
    </location>
</feature>
<organism evidence="5 6">
    <name type="scientific">Rhizoctonia solani</name>
    <dbReference type="NCBI Taxonomy" id="456999"/>
    <lineage>
        <taxon>Eukaryota</taxon>
        <taxon>Fungi</taxon>
        <taxon>Dikarya</taxon>
        <taxon>Basidiomycota</taxon>
        <taxon>Agaricomycotina</taxon>
        <taxon>Agaricomycetes</taxon>
        <taxon>Cantharellales</taxon>
        <taxon>Ceratobasidiaceae</taxon>
        <taxon>Rhizoctonia</taxon>
    </lineage>
</organism>
<dbReference type="GO" id="GO:0005524">
    <property type="term" value="F:ATP binding"/>
    <property type="evidence" value="ECO:0007669"/>
    <property type="project" value="InterPro"/>
</dbReference>
<dbReference type="SMART" id="SM00220">
    <property type="entry name" value="S_TKc"/>
    <property type="match status" value="1"/>
</dbReference>
<feature type="domain" description="Protein kinase" evidence="4">
    <location>
        <begin position="366"/>
        <end position="609"/>
    </location>
</feature>
<dbReference type="GO" id="GO:0004672">
    <property type="term" value="F:protein kinase activity"/>
    <property type="evidence" value="ECO:0007669"/>
    <property type="project" value="InterPro"/>
</dbReference>
<dbReference type="InterPro" id="IPR001680">
    <property type="entry name" value="WD40_rpt"/>
</dbReference>
<name>A0A8H3B276_9AGAM</name>
<accession>A0A8H3B276</accession>
<dbReference type="InterPro" id="IPR036322">
    <property type="entry name" value="WD40_repeat_dom_sf"/>
</dbReference>
<dbReference type="Gene3D" id="2.130.10.10">
    <property type="entry name" value="YVTN repeat-like/Quinoprotein amine dehydrogenase"/>
    <property type="match status" value="3"/>
</dbReference>
<dbReference type="PROSITE" id="PS50082">
    <property type="entry name" value="WD_REPEATS_2"/>
    <property type="match status" value="7"/>
</dbReference>
<dbReference type="AlphaFoldDB" id="A0A8H3B276"/>
<dbReference type="CDD" id="cd00200">
    <property type="entry name" value="WD40"/>
    <property type="match status" value="1"/>
</dbReference>
<dbReference type="EMBL" id="CAJMWY010000742">
    <property type="protein sequence ID" value="CAE6445769.1"/>
    <property type="molecule type" value="Genomic_DNA"/>
</dbReference>
<dbReference type="InterPro" id="IPR019775">
    <property type="entry name" value="WD40_repeat_CS"/>
</dbReference>
<dbReference type="GO" id="GO:1990234">
    <property type="term" value="C:transferase complex"/>
    <property type="evidence" value="ECO:0007669"/>
    <property type="project" value="UniProtKB-ARBA"/>
</dbReference>
<feature type="repeat" description="WD" evidence="3">
    <location>
        <begin position="231"/>
        <end position="272"/>
    </location>
</feature>
<dbReference type="PROSITE" id="PS50011">
    <property type="entry name" value="PROTEIN_KINASE_DOM"/>
    <property type="match status" value="1"/>
</dbReference>
<dbReference type="InterPro" id="IPR020472">
    <property type="entry name" value="WD40_PAC1"/>
</dbReference>
<feature type="repeat" description="WD" evidence="3">
    <location>
        <begin position="274"/>
        <end position="308"/>
    </location>
</feature>
<feature type="repeat" description="WD" evidence="3">
    <location>
        <begin position="102"/>
        <end position="143"/>
    </location>
</feature>
<feature type="repeat" description="WD" evidence="3">
    <location>
        <begin position="145"/>
        <end position="186"/>
    </location>
</feature>
<dbReference type="SMART" id="SM00320">
    <property type="entry name" value="WD40"/>
    <property type="match status" value="7"/>
</dbReference>
<gene>
    <name evidence="5" type="ORF">RDB_LOCUS47181</name>
</gene>
<dbReference type="Gene3D" id="1.10.510.10">
    <property type="entry name" value="Transferase(Phosphotransferase) domain 1"/>
    <property type="match status" value="1"/>
</dbReference>
<dbReference type="InterPro" id="IPR011009">
    <property type="entry name" value="Kinase-like_dom_sf"/>
</dbReference>
<evidence type="ECO:0000256" key="2">
    <source>
        <dbReference type="ARBA" id="ARBA00022737"/>
    </source>
</evidence>
<dbReference type="InterPro" id="IPR000719">
    <property type="entry name" value="Prot_kinase_dom"/>
</dbReference>
<dbReference type="InterPro" id="IPR015943">
    <property type="entry name" value="WD40/YVTN_repeat-like_dom_sf"/>
</dbReference>
<evidence type="ECO:0000313" key="6">
    <source>
        <dbReference type="Proteomes" id="UP000663861"/>
    </source>
</evidence>
<sequence>MAEPNSTGTRPTPLVHKGHTGNVWSVAFALDGQSVASCSWDKTIHIWNAFSPASIGEPLTGHTGPVFSVSYSPLGGMLASGSGDETIRIWDINTRQQIGEPLKGHTHYVNSVAFSPNGALIASGSADQTVLVWDTKSRVAIKGPLKGHVDRVRSVAFSPDSARVASGSSDGKIRIWNLEHGQSVVGPLQGHSTAVESVDVSPDGSQIISGSYDRTLRLWDIRSGAVIGNPIEGHSGRVYCVSFSPGGIYVTSSSGDKTVRIWDVRTGRQVDEPYEQHTEDVNSVAFSPSGKHIVSGSDDKTVVIWDVSGLNYDAEDDSHDIAEEDVEHLGDDSTDMINQHMSAQEMFRLLCRHGCDDLSSIMDSSQHNAVLVSGGGFGDIWRGELRNGTKVAIKTWREALINTGDYKTLKRAVREIYYWSKIKHGNVHQLMGVVMFKGQSIGMVSEWMANGNVHEYLQSNANADRLKLSIGVASGLAYIHNVKMVHGDIKAFNVLVSSDGLAKLTDFGISTMSESSLAFSATTSSQAGSVRWTAPELLLEESVKTKESDVYALGMTILVMLSCKSQSASDLPTNKFPGNLHRDYALPRVSLGLQCVDARIPGHSSHSPN</sequence>
<evidence type="ECO:0000259" key="4">
    <source>
        <dbReference type="PROSITE" id="PS50011"/>
    </source>
</evidence>
<dbReference type="Proteomes" id="UP000663861">
    <property type="component" value="Unassembled WGS sequence"/>
</dbReference>
<feature type="repeat" description="WD" evidence="3">
    <location>
        <begin position="188"/>
        <end position="229"/>
    </location>
</feature>
<dbReference type="SUPFAM" id="SSF56112">
    <property type="entry name" value="Protein kinase-like (PK-like)"/>
    <property type="match status" value="1"/>
</dbReference>
<dbReference type="PROSITE" id="PS50294">
    <property type="entry name" value="WD_REPEATS_REGION"/>
    <property type="match status" value="7"/>
</dbReference>
<protein>
    <recommendedName>
        <fullName evidence="4">Protein kinase domain-containing protein</fullName>
    </recommendedName>
</protein>
<evidence type="ECO:0000256" key="1">
    <source>
        <dbReference type="ARBA" id="ARBA00022574"/>
    </source>
</evidence>
<keyword evidence="1 3" id="KW-0853">WD repeat</keyword>
<comment type="caution">
    <text evidence="5">The sequence shown here is derived from an EMBL/GenBank/DDBJ whole genome shotgun (WGS) entry which is preliminary data.</text>
</comment>
<dbReference type="InterPro" id="IPR008271">
    <property type="entry name" value="Ser/Thr_kinase_AS"/>
</dbReference>
<keyword evidence="2" id="KW-0677">Repeat</keyword>
<dbReference type="PANTHER" id="PTHR22847:SF637">
    <property type="entry name" value="WD REPEAT DOMAIN 5B"/>
    <property type="match status" value="1"/>
</dbReference>
<reference evidence="5" key="1">
    <citation type="submission" date="2021-01" db="EMBL/GenBank/DDBJ databases">
        <authorList>
            <person name="Kaushik A."/>
        </authorList>
    </citation>
    <scope>NUCLEOTIDE SEQUENCE</scope>
    <source>
        <strain evidence="5">AG4-RS23</strain>
    </source>
</reference>
<dbReference type="InterPro" id="IPR001245">
    <property type="entry name" value="Ser-Thr/Tyr_kinase_cat_dom"/>
</dbReference>
<feature type="repeat" description="WD" evidence="3">
    <location>
        <begin position="16"/>
        <end position="48"/>
    </location>
</feature>